<dbReference type="Proteomes" id="UP000004738">
    <property type="component" value="Unassembled WGS sequence"/>
</dbReference>
<feature type="transmembrane region" description="Helical" evidence="1">
    <location>
        <begin position="6"/>
        <end position="23"/>
    </location>
</feature>
<evidence type="ECO:0000313" key="3">
    <source>
        <dbReference type="Proteomes" id="UP000004738"/>
    </source>
</evidence>
<evidence type="ECO:0008006" key="4">
    <source>
        <dbReference type="Google" id="ProtNLM"/>
    </source>
</evidence>
<name>K1KU14_9BACL</name>
<comment type="caution">
    <text evidence="2">The sequence shown here is derived from an EMBL/GenBank/DDBJ whole genome shotgun (WGS) entry which is preliminary data.</text>
</comment>
<sequence>MEWIAIIIASLIPYGVTIWTYLYPKESLLLGRRGIYKEEPEITESAIKNTKMKAKITIIVYPIVYIIVFVYIYSL</sequence>
<keyword evidence="1" id="KW-0472">Membrane</keyword>
<keyword evidence="1" id="KW-0812">Transmembrane</keyword>
<protein>
    <recommendedName>
        <fullName evidence="4">Selenocysteine lyase</fullName>
    </recommendedName>
</protein>
<proteinExistence type="predicted"/>
<dbReference type="EMBL" id="AMCK01000003">
    <property type="protein sequence ID" value="EKB46031.1"/>
    <property type="molecule type" value="Genomic_DNA"/>
</dbReference>
<reference evidence="2 3" key="1">
    <citation type="journal article" date="2012" name="J. Bacteriol.">
        <title>Draft Genome Sequence of Bacillus isronensis Strain B3W22, Isolated from the Upper Atmosphere.</title>
        <authorList>
            <person name="Shivaji S."/>
            <person name="Ara S."/>
            <person name="Singh S.K."/>
            <person name="Bandi S."/>
            <person name="Singh A."/>
            <person name="Pinnaka A.K."/>
        </authorList>
    </citation>
    <scope>NUCLEOTIDE SEQUENCE [LARGE SCALE GENOMIC DNA]</scope>
    <source>
        <strain evidence="2 3">B3W22</strain>
    </source>
</reference>
<gene>
    <name evidence="2" type="ORF">B857_00925</name>
</gene>
<keyword evidence="3" id="KW-1185">Reference proteome</keyword>
<keyword evidence="1" id="KW-1133">Transmembrane helix</keyword>
<organism evidence="2 3">
    <name type="scientific">Solibacillus isronensis B3W22</name>
    <dbReference type="NCBI Taxonomy" id="1224748"/>
    <lineage>
        <taxon>Bacteria</taxon>
        <taxon>Bacillati</taxon>
        <taxon>Bacillota</taxon>
        <taxon>Bacilli</taxon>
        <taxon>Bacillales</taxon>
        <taxon>Caryophanaceae</taxon>
        <taxon>Solibacillus</taxon>
    </lineage>
</organism>
<accession>K1KU14</accession>
<evidence type="ECO:0000256" key="1">
    <source>
        <dbReference type="SAM" id="Phobius"/>
    </source>
</evidence>
<dbReference type="RefSeq" id="WP_008404379.1">
    <property type="nucleotide sequence ID" value="NZ_AMCK01000003.1"/>
</dbReference>
<dbReference type="AlphaFoldDB" id="K1KU14"/>
<evidence type="ECO:0000313" key="2">
    <source>
        <dbReference type="EMBL" id="EKB46031.1"/>
    </source>
</evidence>
<feature type="transmembrane region" description="Helical" evidence="1">
    <location>
        <begin position="56"/>
        <end position="74"/>
    </location>
</feature>